<evidence type="ECO:0000313" key="1">
    <source>
        <dbReference type="EMBL" id="AGC76894.1"/>
    </source>
</evidence>
<protein>
    <submittedName>
        <fullName evidence="1">Uncharacterized protein</fullName>
    </submittedName>
</protein>
<dbReference type="KEGG" id="ndo:DDD_1767"/>
<dbReference type="HOGENOM" id="CLU_3313593_0_0_10"/>
<dbReference type="EMBL" id="CP001397">
    <property type="protein sequence ID" value="AGC76894.1"/>
    <property type="molecule type" value="Genomic_DNA"/>
</dbReference>
<name>L7W9V1_NONDD</name>
<reference evidence="1 2" key="1">
    <citation type="journal article" date="2013" name="Genome Biol. Evol.">
        <title>Genomic makeup of the marine flavobacterium Nonlabens (Donghaeana) dokdonensis DSW-6 and identification of a novel class of rhodopsins.</title>
        <authorList>
            <person name="Kwon S.K."/>
            <person name="Kim B.K."/>
            <person name="Song J.Y."/>
            <person name="Kwak M.J."/>
            <person name="Lee C.H."/>
            <person name="Yoon J.H."/>
            <person name="Oh T.K."/>
            <person name="Kim J.F."/>
        </authorList>
    </citation>
    <scope>NUCLEOTIDE SEQUENCE [LARGE SCALE GENOMIC DNA]</scope>
    <source>
        <strain evidence="2">DSM 17205 / KCTC 12402 / DSW-6</strain>
    </source>
</reference>
<dbReference type="AlphaFoldDB" id="L7W9V1"/>
<dbReference type="PATRIC" id="fig|592029.3.peg.1749"/>
<dbReference type="Proteomes" id="UP000011173">
    <property type="component" value="Chromosome"/>
</dbReference>
<organism evidence="1 2">
    <name type="scientific">Nonlabens dokdonensis (strain DSM 17205 / KCTC 12402 / DSW-6)</name>
    <name type="common">Donghaeana dokdonensis</name>
    <dbReference type="NCBI Taxonomy" id="592029"/>
    <lineage>
        <taxon>Bacteria</taxon>
        <taxon>Pseudomonadati</taxon>
        <taxon>Bacteroidota</taxon>
        <taxon>Flavobacteriia</taxon>
        <taxon>Flavobacteriales</taxon>
        <taxon>Flavobacteriaceae</taxon>
        <taxon>Nonlabens</taxon>
    </lineage>
</organism>
<accession>L7W9V1</accession>
<gene>
    <name evidence="1" type="ordered locus">DDD_1767</name>
</gene>
<evidence type="ECO:0000313" key="2">
    <source>
        <dbReference type="Proteomes" id="UP000011173"/>
    </source>
</evidence>
<sequence length="39" mass="4551">MLCSCFPFYFKMEVYPEVAQGESVNLKSLFQENPSNILF</sequence>
<proteinExistence type="predicted"/>
<dbReference type="STRING" id="592029.DDD_1767"/>